<feature type="compositionally biased region" description="Polar residues" evidence="1">
    <location>
        <begin position="257"/>
        <end position="272"/>
    </location>
</feature>
<feature type="region of interest" description="Disordered" evidence="1">
    <location>
        <begin position="60"/>
        <end position="81"/>
    </location>
</feature>
<feature type="compositionally biased region" description="Polar residues" evidence="1">
    <location>
        <begin position="487"/>
        <end position="502"/>
    </location>
</feature>
<keyword evidence="3" id="KW-1185">Reference proteome</keyword>
<dbReference type="InterPro" id="IPR045882">
    <property type="entry name" value="GPT1/2"/>
</dbReference>
<proteinExistence type="predicted"/>
<reference evidence="2 3" key="1">
    <citation type="submission" date="2014-04" db="EMBL/GenBank/DDBJ databases">
        <authorList>
            <consortium name="International Citrus Genome Consortium"/>
            <person name="Gmitter F."/>
            <person name="Chen C."/>
            <person name="Farmerie W."/>
            <person name="Harkins T."/>
            <person name="Desany B."/>
            <person name="Mohiuddin M."/>
            <person name="Kodira C."/>
            <person name="Borodovsky M."/>
            <person name="Lomsadze A."/>
            <person name="Burns P."/>
            <person name="Jenkins J."/>
            <person name="Prochnik S."/>
            <person name="Shu S."/>
            <person name="Chapman J."/>
            <person name="Pitluck S."/>
            <person name="Schmutz J."/>
            <person name="Rokhsar D."/>
        </authorList>
    </citation>
    <scope>NUCLEOTIDE SEQUENCE</scope>
</reference>
<name>A0A067EJM8_CITSI</name>
<feature type="compositionally biased region" description="Polar residues" evidence="1">
    <location>
        <begin position="313"/>
        <end position="323"/>
    </location>
</feature>
<feature type="region of interest" description="Disordered" evidence="1">
    <location>
        <begin position="483"/>
        <end position="502"/>
    </location>
</feature>
<feature type="region of interest" description="Disordered" evidence="1">
    <location>
        <begin position="170"/>
        <end position="443"/>
    </location>
</feature>
<protein>
    <submittedName>
        <fullName evidence="2">Uncharacterized protein</fullName>
    </submittedName>
</protein>
<dbReference type="AlphaFoldDB" id="A0A067EJM8"/>
<feature type="compositionally biased region" description="Low complexity" evidence="1">
    <location>
        <begin position="396"/>
        <end position="424"/>
    </location>
</feature>
<dbReference type="PANTHER" id="PTHR33737">
    <property type="entry name" value="OS05G0121800 PROTEIN"/>
    <property type="match status" value="1"/>
</dbReference>
<feature type="compositionally biased region" description="Low complexity" evidence="1">
    <location>
        <begin position="365"/>
        <end position="374"/>
    </location>
</feature>
<evidence type="ECO:0000313" key="2">
    <source>
        <dbReference type="EMBL" id="KDO55273.1"/>
    </source>
</evidence>
<organism evidence="2 3">
    <name type="scientific">Citrus sinensis</name>
    <name type="common">Sweet orange</name>
    <name type="synonym">Citrus aurantium var. sinensis</name>
    <dbReference type="NCBI Taxonomy" id="2711"/>
    <lineage>
        <taxon>Eukaryota</taxon>
        <taxon>Viridiplantae</taxon>
        <taxon>Streptophyta</taxon>
        <taxon>Embryophyta</taxon>
        <taxon>Tracheophyta</taxon>
        <taxon>Spermatophyta</taxon>
        <taxon>Magnoliopsida</taxon>
        <taxon>eudicotyledons</taxon>
        <taxon>Gunneridae</taxon>
        <taxon>Pentapetalae</taxon>
        <taxon>rosids</taxon>
        <taxon>malvids</taxon>
        <taxon>Sapindales</taxon>
        <taxon>Rutaceae</taxon>
        <taxon>Aurantioideae</taxon>
        <taxon>Citrus</taxon>
    </lineage>
</organism>
<feature type="compositionally biased region" description="Low complexity" evidence="1">
    <location>
        <begin position="324"/>
        <end position="352"/>
    </location>
</feature>
<feature type="compositionally biased region" description="Polar residues" evidence="1">
    <location>
        <begin position="216"/>
        <end position="247"/>
    </location>
</feature>
<evidence type="ECO:0000256" key="1">
    <source>
        <dbReference type="SAM" id="MobiDB-lite"/>
    </source>
</evidence>
<evidence type="ECO:0000313" key="3">
    <source>
        <dbReference type="Proteomes" id="UP000027120"/>
    </source>
</evidence>
<dbReference type="Proteomes" id="UP000027120">
    <property type="component" value="Unassembled WGS sequence"/>
</dbReference>
<dbReference type="EMBL" id="KK784987">
    <property type="protein sequence ID" value="KDO55273.1"/>
    <property type="molecule type" value="Genomic_DNA"/>
</dbReference>
<feature type="region of interest" description="Disordered" evidence="1">
    <location>
        <begin position="514"/>
        <end position="550"/>
    </location>
</feature>
<feature type="compositionally biased region" description="Polar residues" evidence="1">
    <location>
        <begin position="529"/>
        <end position="543"/>
    </location>
</feature>
<feature type="compositionally biased region" description="Low complexity" evidence="1">
    <location>
        <begin position="170"/>
        <end position="179"/>
    </location>
</feature>
<dbReference type="PANTHER" id="PTHR33737:SF2">
    <property type="entry name" value="OS12G0102700 PROTEIN"/>
    <property type="match status" value="1"/>
</dbReference>
<feature type="compositionally biased region" description="Polar residues" evidence="1">
    <location>
        <begin position="296"/>
        <end position="305"/>
    </location>
</feature>
<sequence>MDESVEQSNLQIRELNLIDVSFEDDSLINFAGPLEPSFSENQEQKQVRFLDPFDSPNAEASFNSLKVGEQGSPLLGSSETEKGRSVKCNLRKSLAWDNAFFTSEGFLEPDELSSMIGGTEKSSKHVLPGIEEDIHRSTDSLSTLSSDTRTLKSLEGDLFEDVRASIQKSSMASNVANSNSKKKLGVAESQTIQSSKVDLASRDKMMPKAPLRKPSVGTQGSGKATKQVSVRPQTSQCVAKNDLSTRSPCKPPRVVGRNSSISNVSTKRSSLGANRIKLEKDNSRTASVRVVPAPKVTSSGSSQNVVPRPTPPSRSLHSSAATKTQLTTSCSSLDSSGSGSSGSTGKLSLNSLKRNESRSRTQNCSSSGSTVKSLSKTESRSKSQSESSNLTAYLRSATKASSSRSPASSISEWSSESTSSTATAIHRPKSTRTSLDSSSSVGVSVNGDHIKGASMGTSALLCPASSKPSGLRMPSPKIGFFDGVRSASRTPPGSLQSHSSLPSALSRIGAASISPSAGSNKAKLGKSPSAKTISVQSTQQTALNKKIRPSLSLQSPSNAAVKVSSVSRNVKSPLISPKFQNRISPKTGKERHLKAGEAEYKVHDISTLENPLVLQHKMSPESEGTADALGTEFNPMNKSLDAFGDLHSACDAENINPSQKGDKDAEFVQHLPQNDLYLLTNNNEKEQPYIEDQVNCLSRQVGAMDMNVKVEKTVTSLSTHSILTSGAEMV</sequence>
<accession>A0A067EJM8</accession>
<dbReference type="GO" id="GO:0008017">
    <property type="term" value="F:microtubule binding"/>
    <property type="evidence" value="ECO:0007669"/>
    <property type="project" value="InterPro"/>
</dbReference>
<gene>
    <name evidence="2" type="ORF">CISIN_1g004359mg</name>
</gene>